<evidence type="ECO:0000259" key="1">
    <source>
        <dbReference type="PROSITE" id="PS51464"/>
    </source>
</evidence>
<reference evidence="2 3" key="1">
    <citation type="submission" date="2020-03" db="EMBL/GenBank/DDBJ databases">
        <title>Whole genome shotgun sequence of Phytohabitans suffuscus NBRC 105367.</title>
        <authorList>
            <person name="Komaki H."/>
            <person name="Tamura T."/>
        </authorList>
    </citation>
    <scope>NUCLEOTIDE SEQUENCE [LARGE SCALE GENOMIC DNA]</scope>
    <source>
        <strain evidence="2 3">NBRC 105367</strain>
    </source>
</reference>
<dbReference type="InterPro" id="IPR050099">
    <property type="entry name" value="SIS_GmhA/DiaA_subfam"/>
</dbReference>
<dbReference type="Pfam" id="PF01380">
    <property type="entry name" value="SIS"/>
    <property type="match status" value="1"/>
</dbReference>
<dbReference type="RefSeq" id="WP_332108179.1">
    <property type="nucleotide sequence ID" value="NZ_AP022871.1"/>
</dbReference>
<dbReference type="InterPro" id="IPR001347">
    <property type="entry name" value="SIS_dom"/>
</dbReference>
<accession>A0A6F8Z0M1</accession>
<dbReference type="GO" id="GO:0097367">
    <property type="term" value="F:carbohydrate derivative binding"/>
    <property type="evidence" value="ECO:0007669"/>
    <property type="project" value="InterPro"/>
</dbReference>
<dbReference type="PANTHER" id="PTHR30390">
    <property type="entry name" value="SEDOHEPTULOSE 7-PHOSPHATE ISOMERASE / DNAA INITIATOR-ASSOCIATING FACTOR FOR REPLICATION INITIATION"/>
    <property type="match status" value="1"/>
</dbReference>
<evidence type="ECO:0000313" key="3">
    <source>
        <dbReference type="Proteomes" id="UP000503011"/>
    </source>
</evidence>
<dbReference type="SUPFAM" id="SSF53697">
    <property type="entry name" value="SIS domain"/>
    <property type="match status" value="1"/>
</dbReference>
<proteinExistence type="predicted"/>
<dbReference type="InterPro" id="IPR035461">
    <property type="entry name" value="GmhA/DiaA"/>
</dbReference>
<sequence length="110" mass="12039">MPTVLAVANDIGYDQVFVHQLHSLLDPTDLVVAISGSGNSPNVLEAVRYASSRGVETVALVGFDGGRLRDLADHCIHVPVPDMQKVEDVHLAMNHLMMTVLKDHLESRDR</sequence>
<protein>
    <recommendedName>
        <fullName evidence="1">SIS domain-containing protein</fullName>
    </recommendedName>
</protein>
<dbReference type="CDD" id="cd05006">
    <property type="entry name" value="SIS_GmhA"/>
    <property type="match status" value="1"/>
</dbReference>
<organism evidence="2 3">
    <name type="scientific">Phytohabitans suffuscus</name>
    <dbReference type="NCBI Taxonomy" id="624315"/>
    <lineage>
        <taxon>Bacteria</taxon>
        <taxon>Bacillati</taxon>
        <taxon>Actinomycetota</taxon>
        <taxon>Actinomycetes</taxon>
        <taxon>Micromonosporales</taxon>
        <taxon>Micromonosporaceae</taxon>
    </lineage>
</organism>
<dbReference type="PROSITE" id="PS51464">
    <property type="entry name" value="SIS"/>
    <property type="match status" value="1"/>
</dbReference>
<feature type="domain" description="SIS" evidence="1">
    <location>
        <begin position="1"/>
        <end position="110"/>
    </location>
</feature>
<gene>
    <name evidence="2" type="ORF">Psuf_092500</name>
</gene>
<dbReference type="GO" id="GO:1901135">
    <property type="term" value="P:carbohydrate derivative metabolic process"/>
    <property type="evidence" value="ECO:0007669"/>
    <property type="project" value="InterPro"/>
</dbReference>
<keyword evidence="3" id="KW-1185">Reference proteome</keyword>
<reference evidence="2 3" key="2">
    <citation type="submission" date="2020-03" db="EMBL/GenBank/DDBJ databases">
        <authorList>
            <person name="Ichikawa N."/>
            <person name="Kimura A."/>
            <person name="Kitahashi Y."/>
            <person name="Uohara A."/>
        </authorList>
    </citation>
    <scope>NUCLEOTIDE SEQUENCE [LARGE SCALE GENOMIC DNA]</scope>
    <source>
        <strain evidence="2 3">NBRC 105367</strain>
    </source>
</reference>
<dbReference type="Proteomes" id="UP000503011">
    <property type="component" value="Chromosome"/>
</dbReference>
<name>A0A6F8Z0M1_9ACTN</name>
<dbReference type="PANTHER" id="PTHR30390:SF8">
    <property type="entry name" value="SUGAR ISOMERASE (SIS)"/>
    <property type="match status" value="1"/>
</dbReference>
<dbReference type="InterPro" id="IPR046348">
    <property type="entry name" value="SIS_dom_sf"/>
</dbReference>
<dbReference type="EMBL" id="AP022871">
    <property type="protein sequence ID" value="BCB91937.1"/>
    <property type="molecule type" value="Genomic_DNA"/>
</dbReference>
<dbReference type="Gene3D" id="3.40.50.10490">
    <property type="entry name" value="Glucose-6-phosphate isomerase like protein, domain 1"/>
    <property type="match status" value="1"/>
</dbReference>
<dbReference type="KEGG" id="psuu:Psuf_092500"/>
<dbReference type="AlphaFoldDB" id="A0A6F8Z0M1"/>
<evidence type="ECO:0000313" key="2">
    <source>
        <dbReference type="EMBL" id="BCB91937.1"/>
    </source>
</evidence>